<dbReference type="EMBL" id="GBRH01260078">
    <property type="protein sequence ID" value="JAD37817.1"/>
    <property type="molecule type" value="Transcribed_RNA"/>
</dbReference>
<protein>
    <submittedName>
        <fullName evidence="1">Uncharacterized protein</fullName>
    </submittedName>
</protein>
<name>A0A0A8ZSK3_ARUDO</name>
<proteinExistence type="predicted"/>
<reference evidence="1" key="2">
    <citation type="journal article" date="2015" name="Data Brief">
        <title>Shoot transcriptome of the giant reed, Arundo donax.</title>
        <authorList>
            <person name="Barrero R.A."/>
            <person name="Guerrero F.D."/>
            <person name="Moolhuijzen P."/>
            <person name="Goolsby J.A."/>
            <person name="Tidwell J."/>
            <person name="Bellgard S.E."/>
            <person name="Bellgard M.I."/>
        </authorList>
    </citation>
    <scope>NUCLEOTIDE SEQUENCE</scope>
    <source>
        <tissue evidence="1">Shoot tissue taken approximately 20 cm above the soil surface</tissue>
    </source>
</reference>
<evidence type="ECO:0000313" key="1">
    <source>
        <dbReference type="EMBL" id="JAD37817.1"/>
    </source>
</evidence>
<reference evidence="1" key="1">
    <citation type="submission" date="2014-09" db="EMBL/GenBank/DDBJ databases">
        <authorList>
            <person name="Magalhaes I.L.F."/>
            <person name="Oliveira U."/>
            <person name="Santos F.R."/>
            <person name="Vidigal T.H.D.A."/>
            <person name="Brescovit A.D."/>
            <person name="Santos A.J."/>
        </authorList>
    </citation>
    <scope>NUCLEOTIDE SEQUENCE</scope>
    <source>
        <tissue evidence="1">Shoot tissue taken approximately 20 cm above the soil surface</tissue>
    </source>
</reference>
<sequence length="55" mass="5923">MLRLTPIVAKPILPILSPDPWPPIALRLCVRGMPLKSSQKRTCSISDEAALAVAS</sequence>
<dbReference type="AlphaFoldDB" id="A0A0A8ZSK3"/>
<accession>A0A0A8ZSK3</accession>
<organism evidence="1">
    <name type="scientific">Arundo donax</name>
    <name type="common">Giant reed</name>
    <name type="synonym">Donax arundinaceus</name>
    <dbReference type="NCBI Taxonomy" id="35708"/>
    <lineage>
        <taxon>Eukaryota</taxon>
        <taxon>Viridiplantae</taxon>
        <taxon>Streptophyta</taxon>
        <taxon>Embryophyta</taxon>
        <taxon>Tracheophyta</taxon>
        <taxon>Spermatophyta</taxon>
        <taxon>Magnoliopsida</taxon>
        <taxon>Liliopsida</taxon>
        <taxon>Poales</taxon>
        <taxon>Poaceae</taxon>
        <taxon>PACMAD clade</taxon>
        <taxon>Arundinoideae</taxon>
        <taxon>Arundineae</taxon>
        <taxon>Arundo</taxon>
    </lineage>
</organism>